<keyword evidence="1" id="KW-0732">Signal</keyword>
<feature type="signal peptide" evidence="1">
    <location>
        <begin position="1"/>
        <end position="25"/>
    </location>
</feature>
<feature type="chain" id="PRO_5002465901" description="Extracellular protein" evidence="1">
    <location>
        <begin position="26"/>
        <end position="363"/>
    </location>
</feature>
<evidence type="ECO:0008006" key="4">
    <source>
        <dbReference type="Google" id="ProtNLM"/>
    </source>
</evidence>
<gene>
    <name evidence="2" type="ORF">VC81_07665</name>
</gene>
<dbReference type="PATRIC" id="fig|216463.3.peg.644"/>
<comment type="caution">
    <text evidence="2">The sequence shown here is derived from an EMBL/GenBank/DDBJ whole genome shotgun (WGS) entry which is preliminary data.</text>
</comment>
<organism evidence="2 3">
    <name type="scientific">Levilactobacillus spicheri</name>
    <dbReference type="NCBI Taxonomy" id="216463"/>
    <lineage>
        <taxon>Bacteria</taxon>
        <taxon>Bacillati</taxon>
        <taxon>Bacillota</taxon>
        <taxon>Bacilli</taxon>
        <taxon>Lactobacillales</taxon>
        <taxon>Lactobacillaceae</taxon>
        <taxon>Levilactobacillus</taxon>
    </lineage>
</organism>
<dbReference type="Proteomes" id="UP000033491">
    <property type="component" value="Unassembled WGS sequence"/>
</dbReference>
<dbReference type="EMBL" id="JZCR01000019">
    <property type="protein sequence ID" value="KJW12382.1"/>
    <property type="molecule type" value="Genomic_DNA"/>
</dbReference>
<dbReference type="STRING" id="216463.VC81_07665"/>
<dbReference type="AlphaFoldDB" id="A0A0F3RUE8"/>
<evidence type="ECO:0000313" key="3">
    <source>
        <dbReference type="Proteomes" id="UP000033491"/>
    </source>
</evidence>
<accession>A0A0F3RUE8</accession>
<evidence type="ECO:0000256" key="1">
    <source>
        <dbReference type="SAM" id="SignalP"/>
    </source>
</evidence>
<name>A0A0F3RUE8_9LACO</name>
<proteinExistence type="predicted"/>
<sequence length="363" mass="40313">MRWRRLLAMTLMVGLVGAPALPVQAATVHQATGALTTGKTRVLNDDLVHFKAVPRTYAPSPNPHGSETIASNQGAAVTFTTKYLLPLPGYHGESWGNPQSMVTVGRYVYIVYCPTTWENRGRIVRFDQTKLAQLRVTPRQLQQVFAAKMAGNPRETAIARAIKIGPAFTTGHGQSLAYNWRDHQFYMWQDRESAPRVPITQEGVLQRISPQTLRPVRQLRFRLRDGHFAVPGGHVLTFDKQGRAYFWTRPSASKIYLYQGTIGATRVHFRLTSQVLDHGPGTRVQSMAYNPQNDRLYLVSDDSIASLPVSGLGGSGHLTASDVRWTGFAGTREFEALNFTAAGRATLLTNHDPEILQSTTTSW</sequence>
<evidence type="ECO:0000313" key="2">
    <source>
        <dbReference type="EMBL" id="KJW12382.1"/>
    </source>
</evidence>
<reference evidence="2 3" key="1">
    <citation type="submission" date="2015-03" db="EMBL/GenBank/DDBJ databases">
        <authorList>
            <person name="Zheng J."/>
            <person name="Ganezle M."/>
        </authorList>
    </citation>
    <scope>NUCLEOTIDE SEQUENCE [LARGE SCALE GENOMIC DNA]</scope>
    <source>
        <strain evidence="2 3">LP38</strain>
    </source>
</reference>
<dbReference type="SUPFAM" id="SSF50969">
    <property type="entry name" value="YVTN repeat-like/Quinoprotein amine dehydrogenase"/>
    <property type="match status" value="1"/>
</dbReference>
<protein>
    <recommendedName>
        <fullName evidence="4">Extracellular protein</fullName>
    </recommendedName>
</protein>
<dbReference type="InterPro" id="IPR011044">
    <property type="entry name" value="Quino_amine_DH_bsu"/>
</dbReference>
<dbReference type="RefSeq" id="WP_045807482.1">
    <property type="nucleotide sequence ID" value="NZ_JZCR01000019.1"/>
</dbReference>